<dbReference type="PANTHER" id="PTHR21277:SF5">
    <property type="entry name" value="TRANSCRIPTIONAL ADAPTER 1"/>
    <property type="match status" value="1"/>
</dbReference>
<organism evidence="5 6">
    <name type="scientific">Prymnesium parvum</name>
    <name type="common">Toxic golden alga</name>
    <dbReference type="NCBI Taxonomy" id="97485"/>
    <lineage>
        <taxon>Eukaryota</taxon>
        <taxon>Haptista</taxon>
        <taxon>Haptophyta</taxon>
        <taxon>Prymnesiophyceae</taxon>
        <taxon>Prymnesiales</taxon>
        <taxon>Prymnesiaceae</taxon>
        <taxon>Prymnesium</taxon>
    </lineage>
</organism>
<evidence type="ECO:0000313" key="6">
    <source>
        <dbReference type="Proteomes" id="UP001515480"/>
    </source>
</evidence>
<gene>
    <name evidence="5" type="ORF">AB1Y20_000473</name>
</gene>
<evidence type="ECO:0000313" key="5">
    <source>
        <dbReference type="EMBL" id="KAL1529528.1"/>
    </source>
</evidence>
<proteinExistence type="predicted"/>
<dbReference type="PANTHER" id="PTHR21277">
    <property type="entry name" value="TRANSCRIPTIONAL ADAPTER 1"/>
    <property type="match status" value="1"/>
</dbReference>
<dbReference type="EMBL" id="JBGBPQ010000001">
    <property type="protein sequence ID" value="KAL1529528.1"/>
    <property type="molecule type" value="Genomic_DNA"/>
</dbReference>
<comment type="caution">
    <text evidence="5">The sequence shown here is derived from an EMBL/GenBank/DDBJ whole genome shotgun (WGS) entry which is preliminary data.</text>
</comment>
<evidence type="ECO:0000256" key="1">
    <source>
        <dbReference type="ARBA" id="ARBA00004123"/>
    </source>
</evidence>
<dbReference type="Proteomes" id="UP001515480">
    <property type="component" value="Unassembled WGS sequence"/>
</dbReference>
<evidence type="ECO:0000256" key="4">
    <source>
        <dbReference type="ARBA" id="ARBA00023242"/>
    </source>
</evidence>
<sequence length="260" mass="28011">MSEARRHKEALLQQLPEPERSTYWEAFSQYLRFELSHAEFDAAARTALGPLVSSHNEFVWRMLQAASCTDAAAAEEADGAMSYAPRPMFVNPPKRLRSELCAESAPPSAEPSAADGVCFSSQRGGEAAGGALLPLKITKDAAGIFTSSTAVPAPLEVNPAEEAQLNSLQHRLCDLAKLHGIARVQPEAVSLMQMAVKAHVHRLIAGGVRVKRCKPGVGAHAESKKLGEAHLAAAMRHYTPATWMVPPCLRVDPSLQKFVS</sequence>
<dbReference type="GO" id="GO:0000124">
    <property type="term" value="C:SAGA complex"/>
    <property type="evidence" value="ECO:0007669"/>
    <property type="project" value="UniProtKB-ARBA"/>
</dbReference>
<dbReference type="GO" id="GO:0005634">
    <property type="term" value="C:nucleus"/>
    <property type="evidence" value="ECO:0007669"/>
    <property type="project" value="UniProtKB-SubCell"/>
</dbReference>
<name>A0AB34K8J0_PRYPA</name>
<keyword evidence="4" id="KW-0539">Nucleus</keyword>
<evidence type="ECO:0000256" key="2">
    <source>
        <dbReference type="ARBA" id="ARBA00023015"/>
    </source>
</evidence>
<dbReference type="GO" id="GO:0006357">
    <property type="term" value="P:regulation of transcription by RNA polymerase II"/>
    <property type="evidence" value="ECO:0007669"/>
    <property type="project" value="TreeGrafter"/>
</dbReference>
<reference evidence="5 6" key="1">
    <citation type="journal article" date="2024" name="Science">
        <title>Giant polyketide synthase enzymes in the biosynthesis of giant marine polyether toxins.</title>
        <authorList>
            <person name="Fallon T.R."/>
            <person name="Shende V.V."/>
            <person name="Wierzbicki I.H."/>
            <person name="Pendleton A.L."/>
            <person name="Watervoot N.F."/>
            <person name="Auber R.P."/>
            <person name="Gonzalez D.J."/>
            <person name="Wisecaver J.H."/>
            <person name="Moore B.S."/>
        </authorList>
    </citation>
    <scope>NUCLEOTIDE SEQUENCE [LARGE SCALE GENOMIC DNA]</scope>
    <source>
        <strain evidence="5 6">12B1</strain>
    </source>
</reference>
<keyword evidence="3" id="KW-0804">Transcription</keyword>
<dbReference type="GO" id="GO:0003713">
    <property type="term" value="F:transcription coactivator activity"/>
    <property type="evidence" value="ECO:0007669"/>
    <property type="project" value="TreeGrafter"/>
</dbReference>
<protein>
    <submittedName>
        <fullName evidence="5">Uncharacterized protein</fullName>
    </submittedName>
</protein>
<keyword evidence="2" id="KW-0805">Transcription regulation</keyword>
<dbReference type="InterPro" id="IPR024738">
    <property type="entry name" value="Hfi1/Tada1"/>
</dbReference>
<dbReference type="AlphaFoldDB" id="A0AB34K8J0"/>
<keyword evidence="6" id="KW-1185">Reference proteome</keyword>
<accession>A0AB34K8J0</accession>
<evidence type="ECO:0000256" key="3">
    <source>
        <dbReference type="ARBA" id="ARBA00023163"/>
    </source>
</evidence>
<comment type="subcellular location">
    <subcellularLocation>
        <location evidence="1">Nucleus</location>
    </subcellularLocation>
</comment>